<dbReference type="Pfam" id="PF04117">
    <property type="entry name" value="Mpv17_PMP22"/>
    <property type="match status" value="1"/>
</dbReference>
<keyword evidence="3 7" id="KW-0812">Transmembrane</keyword>
<evidence type="ECO:0000313" key="8">
    <source>
        <dbReference type="EMBL" id="CAG9834523.1"/>
    </source>
</evidence>
<proteinExistence type="inferred from homology"/>
<dbReference type="Proteomes" id="UP001153709">
    <property type="component" value="Chromosome 5"/>
</dbReference>
<comment type="subcellular location">
    <subcellularLocation>
        <location evidence="1">Membrane</location>
        <topology evidence="1">Multi-pass membrane protein</topology>
    </subcellularLocation>
</comment>
<sequence length="189" mass="21817">MTFVKIVEQVFKNPLLVSQAFQVSGLLVTGDLIGQIFINKKSFREVDFSRTVRVGVLGATVIGTTVSSFFKILALTVDEKNKYVGIKKMLIDQLIFVPFIFLPLFMVSVNVYVNCNSWKQTKEEIKNKYFSILLTNYKIWPLVQTVNFSYVPIPYQVFVTQSVAVLWNTYLIWKTVHVRKEESKQKVVM</sequence>
<dbReference type="OrthoDB" id="430207at2759"/>
<evidence type="ECO:0000256" key="2">
    <source>
        <dbReference type="ARBA" id="ARBA00006824"/>
    </source>
</evidence>
<dbReference type="InterPro" id="IPR007248">
    <property type="entry name" value="Mpv17_PMP22"/>
</dbReference>
<gene>
    <name evidence="8" type="ORF">DIABBA_LOCUS7817</name>
</gene>
<dbReference type="GO" id="GO:0015267">
    <property type="term" value="F:channel activity"/>
    <property type="evidence" value="ECO:0007669"/>
    <property type="project" value="TreeGrafter"/>
</dbReference>
<dbReference type="GO" id="GO:0005739">
    <property type="term" value="C:mitochondrion"/>
    <property type="evidence" value="ECO:0007669"/>
    <property type="project" value="TreeGrafter"/>
</dbReference>
<dbReference type="AlphaFoldDB" id="A0A9N9T337"/>
<comment type="similarity">
    <text evidence="2 7">Belongs to the peroxisomal membrane protein PXMP2/4 family.</text>
</comment>
<feature type="transmembrane region" description="Helical" evidence="7">
    <location>
        <begin position="20"/>
        <end position="39"/>
    </location>
</feature>
<reference evidence="8" key="1">
    <citation type="submission" date="2022-01" db="EMBL/GenBank/DDBJ databases">
        <authorList>
            <person name="King R."/>
        </authorList>
    </citation>
    <scope>NUCLEOTIDE SEQUENCE</scope>
</reference>
<keyword evidence="9" id="KW-1185">Reference proteome</keyword>
<protein>
    <recommendedName>
        <fullName evidence="6">Mitochondrial inner membrane protein Mpv17</fullName>
    </recommendedName>
</protein>
<evidence type="ECO:0000256" key="3">
    <source>
        <dbReference type="ARBA" id="ARBA00022692"/>
    </source>
</evidence>
<dbReference type="PANTHER" id="PTHR11266">
    <property type="entry name" value="PEROXISOMAL MEMBRANE PROTEIN 2, PXMP2 MPV17"/>
    <property type="match status" value="1"/>
</dbReference>
<evidence type="ECO:0000256" key="5">
    <source>
        <dbReference type="ARBA" id="ARBA00023136"/>
    </source>
</evidence>
<feature type="transmembrane region" description="Helical" evidence="7">
    <location>
        <begin position="94"/>
        <end position="113"/>
    </location>
</feature>
<evidence type="ECO:0000256" key="6">
    <source>
        <dbReference type="ARBA" id="ARBA00049743"/>
    </source>
</evidence>
<organism evidence="8 9">
    <name type="scientific">Diabrotica balteata</name>
    <name type="common">Banded cucumber beetle</name>
    <dbReference type="NCBI Taxonomy" id="107213"/>
    <lineage>
        <taxon>Eukaryota</taxon>
        <taxon>Metazoa</taxon>
        <taxon>Ecdysozoa</taxon>
        <taxon>Arthropoda</taxon>
        <taxon>Hexapoda</taxon>
        <taxon>Insecta</taxon>
        <taxon>Pterygota</taxon>
        <taxon>Neoptera</taxon>
        <taxon>Endopterygota</taxon>
        <taxon>Coleoptera</taxon>
        <taxon>Polyphaga</taxon>
        <taxon>Cucujiformia</taxon>
        <taxon>Chrysomeloidea</taxon>
        <taxon>Chrysomelidae</taxon>
        <taxon>Galerucinae</taxon>
        <taxon>Diabroticina</taxon>
        <taxon>Diabroticites</taxon>
        <taxon>Diabrotica</taxon>
    </lineage>
</organism>
<name>A0A9N9T337_DIABA</name>
<accession>A0A9N9T337</accession>
<keyword evidence="5 7" id="KW-0472">Membrane</keyword>
<evidence type="ECO:0000256" key="4">
    <source>
        <dbReference type="ARBA" id="ARBA00022989"/>
    </source>
</evidence>
<evidence type="ECO:0000256" key="1">
    <source>
        <dbReference type="ARBA" id="ARBA00004141"/>
    </source>
</evidence>
<dbReference type="PANTHER" id="PTHR11266:SF17">
    <property type="entry name" value="PROTEIN MPV17"/>
    <property type="match status" value="1"/>
</dbReference>
<dbReference type="GO" id="GO:0016020">
    <property type="term" value="C:membrane"/>
    <property type="evidence" value="ECO:0007669"/>
    <property type="project" value="UniProtKB-SubCell"/>
</dbReference>
<evidence type="ECO:0000313" key="9">
    <source>
        <dbReference type="Proteomes" id="UP001153709"/>
    </source>
</evidence>
<feature type="transmembrane region" description="Helical" evidence="7">
    <location>
        <begin position="51"/>
        <end position="74"/>
    </location>
</feature>
<evidence type="ECO:0000256" key="7">
    <source>
        <dbReference type="RuleBase" id="RU363053"/>
    </source>
</evidence>
<dbReference type="EMBL" id="OU898280">
    <property type="protein sequence ID" value="CAG9834523.1"/>
    <property type="molecule type" value="Genomic_DNA"/>
</dbReference>
<keyword evidence="4 7" id="KW-1133">Transmembrane helix</keyword>
<dbReference type="GO" id="GO:1901858">
    <property type="term" value="P:regulation of mitochondrial DNA metabolic process"/>
    <property type="evidence" value="ECO:0007669"/>
    <property type="project" value="TreeGrafter"/>
</dbReference>